<dbReference type="AlphaFoldDB" id="A0A6J6TR69"/>
<dbReference type="EMBL" id="CAEZYR010000062">
    <property type="protein sequence ID" value="CAB4749950.1"/>
    <property type="molecule type" value="Genomic_DNA"/>
</dbReference>
<name>A0A6J6TR69_9ZZZZ</name>
<dbReference type="CDD" id="cd00082">
    <property type="entry name" value="HisKA"/>
    <property type="match status" value="1"/>
</dbReference>
<keyword evidence="4" id="KW-0808">Transferase</keyword>
<sequence>MDRRWPTLSFRPLQRLGLRARITLAFASGGLIMSTILAGATLYLTRQNLLTQREENAIELLASNQLTLSQGLTADIKGAALESLVQSLSSAQGTRSIVKVGSNSRSSSAGSFALENIPASLTQLVVSGSPGRMRTSLDGEPTLILGAPLKVADTASAQHYEAVPLGDIETTLHSLSYILVGASAVSAVLSAVLGIWTSRRMLRPLAEASAAAEAIANGKLGTRMVAPADRDLASLAASFNEMAGALQERIERDARFASEVSHELRSPLMTLTASVEVLETRRDELPERAQTAVDLLSSDLERFKQLVEDLLEISRFDVGTARLNLDEINLVEFVRQATLRASDRGIPVTYDPTMVHTYIRIDKRRLARVVQNLIDNAAKYGDGATRVEVADRGTSMQIAVEDSGTGVPLDERIVIFDRFSRGGAGGRRGSDTGVGLGLALVSEHIRLHGGRVWVEDRPDGEMGARFVVELPIQPDEDETE</sequence>
<keyword evidence="3" id="KW-0597">Phosphoprotein</keyword>
<evidence type="ECO:0000313" key="9">
    <source>
        <dbReference type="EMBL" id="CAB4749950.1"/>
    </source>
</evidence>
<evidence type="ECO:0000256" key="4">
    <source>
        <dbReference type="ARBA" id="ARBA00022679"/>
    </source>
</evidence>
<keyword evidence="6" id="KW-0812">Transmembrane</keyword>
<dbReference type="Pfam" id="PF02518">
    <property type="entry name" value="HATPase_c"/>
    <property type="match status" value="1"/>
</dbReference>
<protein>
    <recommendedName>
        <fullName evidence="2">histidine kinase</fullName>
        <ecNumber evidence="2">2.7.13.3</ecNumber>
    </recommendedName>
</protein>
<dbReference type="SUPFAM" id="SSF158472">
    <property type="entry name" value="HAMP domain-like"/>
    <property type="match status" value="1"/>
</dbReference>
<feature type="transmembrane region" description="Helical" evidence="6">
    <location>
        <begin position="21"/>
        <end position="44"/>
    </location>
</feature>
<evidence type="ECO:0000256" key="5">
    <source>
        <dbReference type="ARBA" id="ARBA00022777"/>
    </source>
</evidence>
<evidence type="ECO:0000259" key="8">
    <source>
        <dbReference type="PROSITE" id="PS50885"/>
    </source>
</evidence>
<dbReference type="InterPro" id="IPR003660">
    <property type="entry name" value="HAMP_dom"/>
</dbReference>
<gene>
    <name evidence="9" type="ORF">UFOPK2754_01746</name>
</gene>
<evidence type="ECO:0000256" key="3">
    <source>
        <dbReference type="ARBA" id="ARBA00022553"/>
    </source>
</evidence>
<feature type="transmembrane region" description="Helical" evidence="6">
    <location>
        <begin position="175"/>
        <end position="196"/>
    </location>
</feature>
<evidence type="ECO:0000256" key="2">
    <source>
        <dbReference type="ARBA" id="ARBA00012438"/>
    </source>
</evidence>
<dbReference type="SMART" id="SM00387">
    <property type="entry name" value="HATPase_c"/>
    <property type="match status" value="1"/>
</dbReference>
<dbReference type="PROSITE" id="PS50885">
    <property type="entry name" value="HAMP"/>
    <property type="match status" value="1"/>
</dbReference>
<dbReference type="PROSITE" id="PS50109">
    <property type="entry name" value="HIS_KIN"/>
    <property type="match status" value="1"/>
</dbReference>
<dbReference type="SUPFAM" id="SSF55874">
    <property type="entry name" value="ATPase domain of HSP90 chaperone/DNA topoisomerase II/histidine kinase"/>
    <property type="match status" value="1"/>
</dbReference>
<dbReference type="InterPro" id="IPR003661">
    <property type="entry name" value="HisK_dim/P_dom"/>
</dbReference>
<dbReference type="GO" id="GO:0000155">
    <property type="term" value="F:phosphorelay sensor kinase activity"/>
    <property type="evidence" value="ECO:0007669"/>
    <property type="project" value="InterPro"/>
</dbReference>
<organism evidence="9">
    <name type="scientific">freshwater metagenome</name>
    <dbReference type="NCBI Taxonomy" id="449393"/>
    <lineage>
        <taxon>unclassified sequences</taxon>
        <taxon>metagenomes</taxon>
        <taxon>ecological metagenomes</taxon>
    </lineage>
</organism>
<dbReference type="SUPFAM" id="SSF47384">
    <property type="entry name" value="Homodimeric domain of signal transducing histidine kinase"/>
    <property type="match status" value="1"/>
</dbReference>
<dbReference type="SMART" id="SM00304">
    <property type="entry name" value="HAMP"/>
    <property type="match status" value="1"/>
</dbReference>
<evidence type="ECO:0000256" key="1">
    <source>
        <dbReference type="ARBA" id="ARBA00000085"/>
    </source>
</evidence>
<proteinExistence type="predicted"/>
<dbReference type="Pfam" id="PF00672">
    <property type="entry name" value="HAMP"/>
    <property type="match status" value="1"/>
</dbReference>
<dbReference type="SMART" id="SM00388">
    <property type="entry name" value="HisKA"/>
    <property type="match status" value="1"/>
</dbReference>
<reference evidence="9" key="1">
    <citation type="submission" date="2020-05" db="EMBL/GenBank/DDBJ databases">
        <authorList>
            <person name="Chiriac C."/>
            <person name="Salcher M."/>
            <person name="Ghai R."/>
            <person name="Kavagutti S V."/>
        </authorList>
    </citation>
    <scope>NUCLEOTIDE SEQUENCE</scope>
</reference>
<dbReference type="InterPro" id="IPR036890">
    <property type="entry name" value="HATPase_C_sf"/>
</dbReference>
<dbReference type="PRINTS" id="PR00344">
    <property type="entry name" value="BCTRLSENSOR"/>
</dbReference>
<dbReference type="EC" id="2.7.13.3" evidence="2"/>
<dbReference type="PANTHER" id="PTHR43547">
    <property type="entry name" value="TWO-COMPONENT HISTIDINE KINASE"/>
    <property type="match status" value="1"/>
</dbReference>
<keyword evidence="6" id="KW-0472">Membrane</keyword>
<dbReference type="InterPro" id="IPR036097">
    <property type="entry name" value="HisK_dim/P_sf"/>
</dbReference>
<evidence type="ECO:0000259" key="7">
    <source>
        <dbReference type="PROSITE" id="PS50109"/>
    </source>
</evidence>
<evidence type="ECO:0000256" key="6">
    <source>
        <dbReference type="SAM" id="Phobius"/>
    </source>
</evidence>
<dbReference type="GO" id="GO:0016020">
    <property type="term" value="C:membrane"/>
    <property type="evidence" value="ECO:0007669"/>
    <property type="project" value="InterPro"/>
</dbReference>
<dbReference type="InterPro" id="IPR004358">
    <property type="entry name" value="Sig_transdc_His_kin-like_C"/>
</dbReference>
<keyword evidence="5" id="KW-0418">Kinase</keyword>
<feature type="domain" description="Histidine kinase" evidence="7">
    <location>
        <begin position="259"/>
        <end position="474"/>
    </location>
</feature>
<dbReference type="Gene3D" id="1.10.287.130">
    <property type="match status" value="1"/>
</dbReference>
<accession>A0A6J6TR69</accession>
<dbReference type="Pfam" id="PF00512">
    <property type="entry name" value="HisKA"/>
    <property type="match status" value="1"/>
</dbReference>
<feature type="domain" description="HAMP" evidence="8">
    <location>
        <begin position="199"/>
        <end position="251"/>
    </location>
</feature>
<dbReference type="PANTHER" id="PTHR43547:SF2">
    <property type="entry name" value="HYBRID SIGNAL TRANSDUCTION HISTIDINE KINASE C"/>
    <property type="match status" value="1"/>
</dbReference>
<dbReference type="InterPro" id="IPR003594">
    <property type="entry name" value="HATPase_dom"/>
</dbReference>
<keyword evidence="6" id="KW-1133">Transmembrane helix</keyword>
<dbReference type="InterPro" id="IPR005467">
    <property type="entry name" value="His_kinase_dom"/>
</dbReference>
<dbReference type="Gene3D" id="6.10.340.10">
    <property type="match status" value="1"/>
</dbReference>
<dbReference type="CDD" id="cd00075">
    <property type="entry name" value="HATPase"/>
    <property type="match status" value="1"/>
</dbReference>
<comment type="catalytic activity">
    <reaction evidence="1">
        <text>ATP + protein L-histidine = ADP + protein N-phospho-L-histidine.</text>
        <dbReference type="EC" id="2.7.13.3"/>
    </reaction>
</comment>
<dbReference type="Gene3D" id="3.30.565.10">
    <property type="entry name" value="Histidine kinase-like ATPase, C-terminal domain"/>
    <property type="match status" value="1"/>
</dbReference>